<dbReference type="HAMAP" id="MF_00013">
    <property type="entry name" value="LipB"/>
    <property type="match status" value="1"/>
</dbReference>
<keyword evidence="3 5" id="KW-0012">Acyltransferase</keyword>
<evidence type="ECO:0000259" key="10">
    <source>
        <dbReference type="PROSITE" id="PS51733"/>
    </source>
</evidence>
<keyword evidence="12" id="KW-1185">Reference proteome</keyword>
<keyword evidence="5" id="KW-0963">Cytoplasm</keyword>
<dbReference type="AlphaFoldDB" id="A0A494RG39"/>
<evidence type="ECO:0000313" key="12">
    <source>
        <dbReference type="Proteomes" id="UP000276984"/>
    </source>
</evidence>
<comment type="similarity">
    <text evidence="5 6">Belongs to the LipB family.</text>
</comment>
<comment type="function">
    <text evidence="4 5 6">Catalyzes the transfer of endogenously produced octanoic acid from octanoyl-acyl-carrier-protein onto the lipoyl domains of lipoate-dependent enzymes. Lipoyl-ACP can also act as a substrate although octanoyl-ACP is likely to be the physiological substrate.</text>
</comment>
<evidence type="ECO:0000256" key="9">
    <source>
        <dbReference type="PIRSR" id="PIRSR016262-3"/>
    </source>
</evidence>
<dbReference type="OrthoDB" id="9787061at2"/>
<evidence type="ECO:0000256" key="1">
    <source>
        <dbReference type="ARBA" id="ARBA00004821"/>
    </source>
</evidence>
<dbReference type="Proteomes" id="UP000276984">
    <property type="component" value="Chromosome"/>
</dbReference>
<dbReference type="GO" id="GO:0005737">
    <property type="term" value="C:cytoplasm"/>
    <property type="evidence" value="ECO:0007669"/>
    <property type="project" value="UniProtKB-SubCell"/>
</dbReference>
<gene>
    <name evidence="5 11" type="primary">lipB</name>
    <name evidence="11" type="ORF">D8I30_09690</name>
</gene>
<dbReference type="InterPro" id="IPR004143">
    <property type="entry name" value="BPL_LPL_catalytic"/>
</dbReference>
<evidence type="ECO:0000256" key="6">
    <source>
        <dbReference type="PIRNR" id="PIRNR016262"/>
    </source>
</evidence>
<dbReference type="NCBIfam" id="NF010925">
    <property type="entry name" value="PRK14345.1"/>
    <property type="match status" value="1"/>
</dbReference>
<dbReference type="UniPathway" id="UPA00538">
    <property type="reaction ID" value="UER00592"/>
</dbReference>
<dbReference type="InterPro" id="IPR000544">
    <property type="entry name" value="Octanoyltransferase"/>
</dbReference>
<dbReference type="NCBIfam" id="NF010921">
    <property type="entry name" value="PRK14341.1"/>
    <property type="match status" value="1"/>
</dbReference>
<comment type="pathway">
    <text evidence="1 5 6">Protein modification; protein lipoylation via endogenous pathway; protein N(6)-(lipoyl)lysine from octanoyl-[acyl-carrier-protein]: step 1/2.</text>
</comment>
<dbReference type="NCBIfam" id="TIGR00214">
    <property type="entry name" value="lipB"/>
    <property type="match status" value="1"/>
</dbReference>
<keyword evidence="2 5" id="KW-0808">Transferase</keyword>
<dbReference type="Gene3D" id="3.30.930.10">
    <property type="entry name" value="Bira Bifunctional Protein, Domain 2"/>
    <property type="match status" value="1"/>
</dbReference>
<reference evidence="11 12" key="1">
    <citation type="submission" date="2018-10" db="EMBL/GenBank/DDBJ databases">
        <title>Complete genome sequence of Brevundimonas naejangsanensis BRV3.</title>
        <authorList>
            <person name="Berrios L."/>
            <person name="Ely B."/>
        </authorList>
    </citation>
    <scope>NUCLEOTIDE SEQUENCE [LARGE SCALE GENOMIC DNA]</scope>
    <source>
        <strain evidence="11 12">BRV3</strain>
    </source>
</reference>
<feature type="domain" description="BPL/LPL catalytic" evidence="10">
    <location>
        <begin position="49"/>
        <end position="232"/>
    </location>
</feature>
<feature type="binding site" evidence="5 8">
    <location>
        <begin position="176"/>
        <end position="178"/>
    </location>
    <ligand>
        <name>substrate</name>
    </ligand>
</feature>
<evidence type="ECO:0000313" key="11">
    <source>
        <dbReference type="EMBL" id="AYG95417.1"/>
    </source>
</evidence>
<comment type="miscellaneous">
    <text evidence="5">In the reaction, the free carboxyl group of octanoic acid is attached via an amide linkage to the epsilon-amino group of a specific lysine residue of lipoyl domains of lipoate-dependent enzymes.</text>
</comment>
<dbReference type="RefSeq" id="WP_121482563.1">
    <property type="nucleotide sequence ID" value="NZ_CP032707.1"/>
</dbReference>
<dbReference type="InterPro" id="IPR045864">
    <property type="entry name" value="aa-tRNA-synth_II/BPL/LPL"/>
</dbReference>
<dbReference type="EC" id="2.3.1.181" evidence="5 6"/>
<dbReference type="GO" id="GO:0009249">
    <property type="term" value="P:protein lipoylation"/>
    <property type="evidence" value="ECO:0007669"/>
    <property type="project" value="InterPro"/>
</dbReference>
<dbReference type="PIRSF" id="PIRSF016262">
    <property type="entry name" value="LPLase"/>
    <property type="match status" value="1"/>
</dbReference>
<dbReference type="GO" id="GO:0033819">
    <property type="term" value="F:lipoyl(octanoyl) transferase activity"/>
    <property type="evidence" value="ECO:0007669"/>
    <property type="project" value="UniProtKB-EC"/>
</dbReference>
<accession>A0A494RG39</accession>
<dbReference type="PROSITE" id="PS01313">
    <property type="entry name" value="LIPB"/>
    <property type="match status" value="1"/>
</dbReference>
<comment type="subcellular location">
    <subcellularLocation>
        <location evidence="5">Cytoplasm</location>
    </subcellularLocation>
</comment>
<dbReference type="Pfam" id="PF21948">
    <property type="entry name" value="LplA-B_cat"/>
    <property type="match status" value="1"/>
</dbReference>
<dbReference type="EMBL" id="CP032707">
    <property type="protein sequence ID" value="AYG95417.1"/>
    <property type="molecule type" value="Genomic_DNA"/>
</dbReference>
<evidence type="ECO:0000256" key="8">
    <source>
        <dbReference type="PIRSR" id="PIRSR016262-2"/>
    </source>
</evidence>
<comment type="catalytic activity">
    <reaction evidence="5 6">
        <text>octanoyl-[ACP] + L-lysyl-[protein] = N(6)-octanoyl-L-lysyl-[protein] + holo-[ACP] + H(+)</text>
        <dbReference type="Rhea" id="RHEA:17665"/>
        <dbReference type="Rhea" id="RHEA-COMP:9636"/>
        <dbReference type="Rhea" id="RHEA-COMP:9685"/>
        <dbReference type="Rhea" id="RHEA-COMP:9752"/>
        <dbReference type="Rhea" id="RHEA-COMP:9928"/>
        <dbReference type="ChEBI" id="CHEBI:15378"/>
        <dbReference type="ChEBI" id="CHEBI:29969"/>
        <dbReference type="ChEBI" id="CHEBI:64479"/>
        <dbReference type="ChEBI" id="CHEBI:78463"/>
        <dbReference type="ChEBI" id="CHEBI:78809"/>
        <dbReference type="EC" id="2.3.1.181"/>
    </reaction>
</comment>
<dbReference type="PROSITE" id="PS51733">
    <property type="entry name" value="BPL_LPL_CATALYTIC"/>
    <property type="match status" value="1"/>
</dbReference>
<feature type="binding site" evidence="5 8">
    <location>
        <begin position="88"/>
        <end position="95"/>
    </location>
    <ligand>
        <name>substrate</name>
    </ligand>
</feature>
<dbReference type="InterPro" id="IPR020605">
    <property type="entry name" value="Octanoyltransferase_CS"/>
</dbReference>
<dbReference type="PANTHER" id="PTHR10993">
    <property type="entry name" value="OCTANOYLTRANSFERASE"/>
    <property type="match status" value="1"/>
</dbReference>
<dbReference type="CDD" id="cd16444">
    <property type="entry name" value="LipB"/>
    <property type="match status" value="1"/>
</dbReference>
<dbReference type="SUPFAM" id="SSF55681">
    <property type="entry name" value="Class II aaRS and biotin synthetases"/>
    <property type="match status" value="1"/>
</dbReference>
<proteinExistence type="inferred from homology"/>
<dbReference type="PANTHER" id="PTHR10993:SF7">
    <property type="entry name" value="LIPOYLTRANSFERASE 2, MITOCHONDRIAL-RELATED"/>
    <property type="match status" value="1"/>
</dbReference>
<feature type="site" description="Lowers pKa of active site Cys" evidence="5 9">
    <location>
        <position position="160"/>
    </location>
</feature>
<organism evidence="11 12">
    <name type="scientific">Brevundimonas naejangsanensis</name>
    <dbReference type="NCBI Taxonomy" id="588932"/>
    <lineage>
        <taxon>Bacteria</taxon>
        <taxon>Pseudomonadati</taxon>
        <taxon>Pseudomonadota</taxon>
        <taxon>Alphaproteobacteria</taxon>
        <taxon>Caulobacterales</taxon>
        <taxon>Caulobacteraceae</taxon>
        <taxon>Brevundimonas</taxon>
    </lineage>
</organism>
<protein>
    <recommendedName>
        <fullName evidence="5 6">Octanoyltransferase</fullName>
        <ecNumber evidence="5 6">2.3.1.181</ecNumber>
    </recommendedName>
    <alternativeName>
        <fullName evidence="5">Lipoate-protein ligase B</fullName>
    </alternativeName>
    <alternativeName>
        <fullName evidence="5">Lipoyl/octanoyl transferase</fullName>
    </alternativeName>
    <alternativeName>
        <fullName evidence="5">Octanoyl-[acyl-carrier-protein]-protein N-octanoyltransferase</fullName>
    </alternativeName>
</protein>
<sequence length="238" mass="25825">MLAEPLNISDRPLFRADGRPVEWAVSSGYVDYAAAEAAMEARVAAIAAGEAEELVWLLEHPPLYTAGVSAKDDDLLAPDRFPVHRTGRGGQFTYHGPGQRVAYVMLDLNRRGKDVRGFVHGLEDWIIGALDRFGVEAGMREGRVGVWVERKGAGWSREDKIAAIGVKVRKWVSFHGISLNVEPDLEHFGGIVPCGITEHGVTSLVDLGVLATMDEADDALKSSFQRVFGPVQPGVAPL</sequence>
<evidence type="ECO:0000256" key="3">
    <source>
        <dbReference type="ARBA" id="ARBA00023315"/>
    </source>
</evidence>
<evidence type="ECO:0000256" key="4">
    <source>
        <dbReference type="ARBA" id="ARBA00024732"/>
    </source>
</evidence>
<evidence type="ECO:0000256" key="7">
    <source>
        <dbReference type="PIRSR" id="PIRSR016262-1"/>
    </source>
</evidence>
<feature type="active site" description="Acyl-thioester intermediate" evidence="5 7">
    <location>
        <position position="194"/>
    </location>
</feature>
<evidence type="ECO:0000256" key="5">
    <source>
        <dbReference type="HAMAP-Rule" id="MF_00013"/>
    </source>
</evidence>
<name>A0A494RG39_9CAUL</name>
<evidence type="ECO:0000256" key="2">
    <source>
        <dbReference type="ARBA" id="ARBA00022679"/>
    </source>
</evidence>
<feature type="binding site" evidence="5 8">
    <location>
        <begin position="163"/>
        <end position="165"/>
    </location>
    <ligand>
        <name>substrate</name>
    </ligand>
</feature>